<name>A0ACB8ZJ02_ARCLA</name>
<organism evidence="1 2">
    <name type="scientific">Arctium lappa</name>
    <name type="common">Greater burdock</name>
    <name type="synonym">Lappa major</name>
    <dbReference type="NCBI Taxonomy" id="4217"/>
    <lineage>
        <taxon>Eukaryota</taxon>
        <taxon>Viridiplantae</taxon>
        <taxon>Streptophyta</taxon>
        <taxon>Embryophyta</taxon>
        <taxon>Tracheophyta</taxon>
        <taxon>Spermatophyta</taxon>
        <taxon>Magnoliopsida</taxon>
        <taxon>eudicotyledons</taxon>
        <taxon>Gunneridae</taxon>
        <taxon>Pentapetalae</taxon>
        <taxon>asterids</taxon>
        <taxon>campanulids</taxon>
        <taxon>Asterales</taxon>
        <taxon>Asteraceae</taxon>
        <taxon>Carduoideae</taxon>
        <taxon>Cardueae</taxon>
        <taxon>Arctiinae</taxon>
        <taxon>Arctium</taxon>
    </lineage>
</organism>
<keyword evidence="2" id="KW-1185">Reference proteome</keyword>
<sequence>MDDSSESQHTTYPGSNYPPSVGNNPQPPSPSSPQGGGGATTSSSKRKKPSTDHEKLQDDADSTNTPMKCHQNNSSTAGDYEDAAAMNTGGSPRKEEIINLLNDILDFYHRKGRYPYDFEDVDEFYKKWIERRTRVYRNQGDLKRKINELHVQFVKNLERTYDGEDIKSFMDPIDVKIYQLSYRVWGKEDDIACNHNDSKDENISKDSSKQETEDSKASTEKETDDETDENDSKDSEDSSSNDSKDSSTEQETNDKTDEKDSSSNDSKDSTRQ</sequence>
<dbReference type="Proteomes" id="UP001055879">
    <property type="component" value="Linkage Group LG10"/>
</dbReference>
<proteinExistence type="predicted"/>
<dbReference type="EMBL" id="CM042056">
    <property type="protein sequence ID" value="KAI3697684.1"/>
    <property type="molecule type" value="Genomic_DNA"/>
</dbReference>
<accession>A0ACB8ZJ02</accession>
<evidence type="ECO:0000313" key="1">
    <source>
        <dbReference type="EMBL" id="KAI3697684.1"/>
    </source>
</evidence>
<reference evidence="1 2" key="2">
    <citation type="journal article" date="2022" name="Mol. Ecol. Resour.">
        <title>The genomes of chicory, endive, great burdock and yacon provide insights into Asteraceae paleo-polyploidization history and plant inulin production.</title>
        <authorList>
            <person name="Fan W."/>
            <person name="Wang S."/>
            <person name="Wang H."/>
            <person name="Wang A."/>
            <person name="Jiang F."/>
            <person name="Liu H."/>
            <person name="Zhao H."/>
            <person name="Xu D."/>
            <person name="Zhang Y."/>
        </authorList>
    </citation>
    <scope>NUCLEOTIDE SEQUENCE [LARGE SCALE GENOMIC DNA]</scope>
    <source>
        <strain evidence="2">cv. Niubang</strain>
    </source>
</reference>
<protein>
    <submittedName>
        <fullName evidence="1">Uncharacterized protein</fullName>
    </submittedName>
</protein>
<comment type="caution">
    <text evidence="1">The sequence shown here is derived from an EMBL/GenBank/DDBJ whole genome shotgun (WGS) entry which is preliminary data.</text>
</comment>
<reference evidence="2" key="1">
    <citation type="journal article" date="2022" name="Mol. Ecol. Resour.">
        <title>The genomes of chicory, endive, great burdock and yacon provide insights into Asteraceae palaeo-polyploidization history and plant inulin production.</title>
        <authorList>
            <person name="Fan W."/>
            <person name="Wang S."/>
            <person name="Wang H."/>
            <person name="Wang A."/>
            <person name="Jiang F."/>
            <person name="Liu H."/>
            <person name="Zhao H."/>
            <person name="Xu D."/>
            <person name="Zhang Y."/>
        </authorList>
    </citation>
    <scope>NUCLEOTIDE SEQUENCE [LARGE SCALE GENOMIC DNA]</scope>
    <source>
        <strain evidence="2">cv. Niubang</strain>
    </source>
</reference>
<gene>
    <name evidence="1" type="ORF">L6452_30780</name>
</gene>
<evidence type="ECO:0000313" key="2">
    <source>
        <dbReference type="Proteomes" id="UP001055879"/>
    </source>
</evidence>